<evidence type="ECO:0000313" key="5">
    <source>
        <dbReference type="Proteomes" id="UP000663874"/>
    </source>
</evidence>
<comment type="caution">
    <text evidence="3">The sequence shown here is derived from an EMBL/GenBank/DDBJ whole genome shotgun (WGS) entry which is preliminary data.</text>
</comment>
<name>A0A820D5K1_9BILA</name>
<evidence type="ECO:0000256" key="1">
    <source>
        <dbReference type="SAM" id="Coils"/>
    </source>
</evidence>
<organism evidence="3 5">
    <name type="scientific">Rotaria sordida</name>
    <dbReference type="NCBI Taxonomy" id="392033"/>
    <lineage>
        <taxon>Eukaryota</taxon>
        <taxon>Metazoa</taxon>
        <taxon>Spiralia</taxon>
        <taxon>Gnathifera</taxon>
        <taxon>Rotifera</taxon>
        <taxon>Eurotatoria</taxon>
        <taxon>Bdelloidea</taxon>
        <taxon>Philodinida</taxon>
        <taxon>Philodinidae</taxon>
        <taxon>Rotaria</taxon>
    </lineage>
</organism>
<feature type="domain" description="cGMP-dependent protein kinase interacting" evidence="2">
    <location>
        <begin position="1"/>
        <end position="45"/>
    </location>
</feature>
<dbReference type="EMBL" id="CAJOBE010019187">
    <property type="protein sequence ID" value="CAF4226710.1"/>
    <property type="molecule type" value="Genomic_DNA"/>
</dbReference>
<dbReference type="AlphaFoldDB" id="A0A820D5K1"/>
<keyword evidence="1" id="KW-0175">Coiled coil</keyword>
<accession>A0A820D5K1</accession>
<protein>
    <recommendedName>
        <fullName evidence="2">cGMP-dependent protein kinase interacting domain-containing protein</fullName>
    </recommendedName>
</protein>
<dbReference type="EMBL" id="CAJOAX010029608">
    <property type="protein sequence ID" value="CAF4239922.1"/>
    <property type="molecule type" value="Genomic_DNA"/>
</dbReference>
<evidence type="ECO:0000313" key="4">
    <source>
        <dbReference type="EMBL" id="CAF4239922.1"/>
    </source>
</evidence>
<dbReference type="Proteomes" id="UP000663823">
    <property type="component" value="Unassembled WGS sequence"/>
</dbReference>
<dbReference type="GO" id="GO:0019901">
    <property type="term" value="F:protein kinase binding"/>
    <property type="evidence" value="ECO:0007669"/>
    <property type="project" value="InterPro"/>
</dbReference>
<evidence type="ECO:0000313" key="3">
    <source>
        <dbReference type="EMBL" id="CAF4226710.1"/>
    </source>
</evidence>
<evidence type="ECO:0000259" key="2">
    <source>
        <dbReference type="Pfam" id="PF15898"/>
    </source>
</evidence>
<proteinExistence type="predicted"/>
<dbReference type="Pfam" id="PF15898">
    <property type="entry name" value="PRKG1_interact"/>
    <property type="match status" value="1"/>
</dbReference>
<reference evidence="3" key="1">
    <citation type="submission" date="2021-02" db="EMBL/GenBank/DDBJ databases">
        <authorList>
            <person name="Nowell W R."/>
        </authorList>
    </citation>
    <scope>NUCLEOTIDE SEQUENCE</scope>
</reference>
<sequence>EKRVYEQKISELEEELKRINLIKADNIRLKEENAALIRVISKLSK</sequence>
<feature type="coiled-coil region" evidence="1">
    <location>
        <begin position="2"/>
        <end position="32"/>
    </location>
</feature>
<gene>
    <name evidence="3" type="ORF">FNK824_LOCUS37512</name>
    <name evidence="4" type="ORF">OTI717_LOCUS40050</name>
</gene>
<dbReference type="Proteomes" id="UP000663874">
    <property type="component" value="Unassembled WGS sequence"/>
</dbReference>
<dbReference type="InterPro" id="IPR031775">
    <property type="entry name" value="PRKG1_interact"/>
</dbReference>
<feature type="non-terminal residue" evidence="3">
    <location>
        <position position="1"/>
    </location>
</feature>